<keyword evidence="3" id="KW-1185">Reference proteome</keyword>
<feature type="transmembrane region" description="Helical" evidence="1">
    <location>
        <begin position="6"/>
        <end position="28"/>
    </location>
</feature>
<dbReference type="AlphaFoldDB" id="A0A6V8NCL9"/>
<evidence type="ECO:0000313" key="2">
    <source>
        <dbReference type="EMBL" id="GFO70271.1"/>
    </source>
</evidence>
<comment type="caution">
    <text evidence="2">The sequence shown here is derived from an EMBL/GenBank/DDBJ whole genome shotgun (WGS) entry which is preliminary data.</text>
</comment>
<evidence type="ECO:0000256" key="1">
    <source>
        <dbReference type="SAM" id="Phobius"/>
    </source>
</evidence>
<sequence length="61" mass="6563">MLNSAWSVLCVIGVWGFVATVVGLILTAFPARGVFLSRPALRWGATALAFFVLWLIGMSHA</sequence>
<keyword evidence="1" id="KW-0812">Transmembrane</keyword>
<dbReference type="EMBL" id="BLXZ01000009">
    <property type="protein sequence ID" value="GFO70271.1"/>
    <property type="molecule type" value="Genomic_DNA"/>
</dbReference>
<feature type="transmembrane region" description="Helical" evidence="1">
    <location>
        <begin position="40"/>
        <end position="57"/>
    </location>
</feature>
<organism evidence="2 3">
    <name type="scientific">Geomonas limicola</name>
    <dbReference type="NCBI Taxonomy" id="2740186"/>
    <lineage>
        <taxon>Bacteria</taxon>
        <taxon>Pseudomonadati</taxon>
        <taxon>Thermodesulfobacteriota</taxon>
        <taxon>Desulfuromonadia</taxon>
        <taxon>Geobacterales</taxon>
        <taxon>Geobacteraceae</taxon>
        <taxon>Geomonas</taxon>
    </lineage>
</organism>
<accession>A0A6V8NCL9</accession>
<reference evidence="3" key="1">
    <citation type="submission" date="2020-06" db="EMBL/GenBank/DDBJ databases">
        <title>Draft genomic sequecing of Geomonas sp. Red745.</title>
        <authorList>
            <person name="Itoh H."/>
            <person name="Xu Z.X."/>
            <person name="Ushijima N."/>
            <person name="Masuda Y."/>
            <person name="Shiratori Y."/>
            <person name="Senoo K."/>
        </authorList>
    </citation>
    <scope>NUCLEOTIDE SEQUENCE [LARGE SCALE GENOMIC DNA]</scope>
    <source>
        <strain evidence="3">Red745</strain>
    </source>
</reference>
<proteinExistence type="predicted"/>
<protein>
    <submittedName>
        <fullName evidence="2">Uncharacterized protein</fullName>
    </submittedName>
</protein>
<name>A0A6V8NCL9_9BACT</name>
<gene>
    <name evidence="2" type="ORF">GMLC_38500</name>
</gene>
<dbReference type="Proteomes" id="UP000587586">
    <property type="component" value="Unassembled WGS sequence"/>
</dbReference>
<keyword evidence="1" id="KW-1133">Transmembrane helix</keyword>
<dbReference type="RefSeq" id="WP_183362893.1">
    <property type="nucleotide sequence ID" value="NZ_BLXZ01000009.1"/>
</dbReference>
<keyword evidence="1" id="KW-0472">Membrane</keyword>
<evidence type="ECO:0000313" key="3">
    <source>
        <dbReference type="Proteomes" id="UP000587586"/>
    </source>
</evidence>